<dbReference type="VEuPathDB" id="VectorBase:AQUA011637"/>
<reference evidence="3" key="1">
    <citation type="submission" date="2020-05" db="UniProtKB">
        <authorList>
            <consortium name="EnsemblMetazoa"/>
        </authorList>
    </citation>
    <scope>IDENTIFICATION</scope>
    <source>
        <strain evidence="3">SANGQUA</strain>
    </source>
</reference>
<dbReference type="EnsemblMetazoa" id="AQUA011637-RA">
    <property type="protein sequence ID" value="AQUA011637-PA"/>
    <property type="gene ID" value="AQUA011637"/>
</dbReference>
<evidence type="ECO:0000256" key="1">
    <source>
        <dbReference type="ARBA" id="ARBA00022729"/>
    </source>
</evidence>
<evidence type="ECO:0000256" key="2">
    <source>
        <dbReference type="SAM" id="SignalP"/>
    </source>
</evidence>
<dbReference type="Pfam" id="PF06477">
    <property type="entry name" value="DUF1091"/>
    <property type="match status" value="2"/>
</dbReference>
<sequence length="334" mass="37595">MNKALAIGWTLALVWLSLAAIVDGVLYEIELNNFEAVPQEIDDFLEYGTIRLTRKGRNQLGVSGSFSVLTNAGKETQVRWIVYKYDFMGNRRMFVNGEGTLCEIIANDEVIYPNLLETSNMPPQDACPFPKGNYTINNFVMDEQRLPPAVPASDWLIETIITRGGKIGGGFRMNQITDVVFDSMKHLAPKREGIVDFGTLQVQNAGTNMCSISGQFCLLQSFGDDVTVSTKLYRKATGMNGIPYYMFSCTLCELIKKDTTIYPQLIEYSNFPVQGTCPVPKGNYTLRNFVLDMTKMPLVLPYGEWILLLQYSKNYEALAGQEIYFTIQPSVRNH</sequence>
<protein>
    <recommendedName>
        <fullName evidence="5">MD-2-related lipid-recognition domain-containing protein</fullName>
    </recommendedName>
</protein>
<dbReference type="STRING" id="34691.A0A182XP35"/>
<dbReference type="SMART" id="SM00697">
    <property type="entry name" value="DM8"/>
    <property type="match status" value="2"/>
</dbReference>
<dbReference type="Proteomes" id="UP000076407">
    <property type="component" value="Unassembled WGS sequence"/>
</dbReference>
<organism evidence="3 4">
    <name type="scientific">Anopheles quadriannulatus</name>
    <name type="common">Mosquito</name>
    <dbReference type="NCBI Taxonomy" id="34691"/>
    <lineage>
        <taxon>Eukaryota</taxon>
        <taxon>Metazoa</taxon>
        <taxon>Ecdysozoa</taxon>
        <taxon>Arthropoda</taxon>
        <taxon>Hexapoda</taxon>
        <taxon>Insecta</taxon>
        <taxon>Pterygota</taxon>
        <taxon>Neoptera</taxon>
        <taxon>Endopterygota</taxon>
        <taxon>Diptera</taxon>
        <taxon>Nematocera</taxon>
        <taxon>Culicoidea</taxon>
        <taxon>Culicidae</taxon>
        <taxon>Anophelinae</taxon>
        <taxon>Anopheles</taxon>
    </lineage>
</organism>
<evidence type="ECO:0000313" key="3">
    <source>
        <dbReference type="EnsemblMetazoa" id="AQUA011637-PA"/>
    </source>
</evidence>
<feature type="chain" id="PRO_5008143276" description="MD-2-related lipid-recognition domain-containing protein" evidence="2">
    <location>
        <begin position="20"/>
        <end position="334"/>
    </location>
</feature>
<dbReference type="InterPro" id="IPR036846">
    <property type="entry name" value="GM2-AP_sf"/>
</dbReference>
<dbReference type="AlphaFoldDB" id="A0A182XP35"/>
<feature type="signal peptide" evidence="2">
    <location>
        <begin position="1"/>
        <end position="19"/>
    </location>
</feature>
<name>A0A182XP35_ANOQN</name>
<keyword evidence="4" id="KW-1185">Reference proteome</keyword>
<keyword evidence="1 2" id="KW-0732">Signal</keyword>
<dbReference type="Gene3D" id="2.70.220.10">
    <property type="entry name" value="Ganglioside GM2 activator"/>
    <property type="match status" value="1"/>
</dbReference>
<dbReference type="InterPro" id="IPR010512">
    <property type="entry name" value="DUF1091"/>
</dbReference>
<evidence type="ECO:0008006" key="5">
    <source>
        <dbReference type="Google" id="ProtNLM"/>
    </source>
</evidence>
<dbReference type="PANTHER" id="PTHR21112:SF13">
    <property type="entry name" value="CHEMOSENSORY PROTEIN A 7A"/>
    <property type="match status" value="1"/>
</dbReference>
<dbReference type="PANTHER" id="PTHR21112">
    <property type="entry name" value="CHEMOSENSORY PROTEIN A 29A-RELATED"/>
    <property type="match status" value="1"/>
</dbReference>
<accession>A0A182XP35</accession>
<proteinExistence type="predicted"/>
<evidence type="ECO:0000313" key="4">
    <source>
        <dbReference type="Proteomes" id="UP000076407"/>
    </source>
</evidence>